<dbReference type="Gene3D" id="1.10.10.2840">
    <property type="entry name" value="PucR C-terminal helix-turn-helix domain"/>
    <property type="match status" value="1"/>
</dbReference>
<dbReference type="SMART" id="SM00065">
    <property type="entry name" value="GAF"/>
    <property type="match status" value="1"/>
</dbReference>
<protein>
    <submittedName>
        <fullName evidence="3">Sugar diacid utilization regulator</fullName>
    </submittedName>
</protein>
<reference evidence="4" key="1">
    <citation type="submission" date="2015-07" db="EMBL/GenBank/DDBJ databases">
        <authorList>
            <person name="Noorani M."/>
        </authorList>
    </citation>
    <scope>NUCLEOTIDE SEQUENCE [LARGE SCALE GENOMIC DNA]</scope>
    <source>
        <strain evidence="4">ATCC 27428</strain>
    </source>
</reference>
<dbReference type="InterPro" id="IPR051448">
    <property type="entry name" value="CdaR-like_regulators"/>
</dbReference>
<dbReference type="EMBL" id="JACHJF010000035">
    <property type="protein sequence ID" value="MBB5122887.1"/>
    <property type="molecule type" value="Genomic_DNA"/>
</dbReference>
<reference evidence="5" key="2">
    <citation type="submission" date="2015-07" db="EMBL/GenBank/DDBJ databases">
        <authorList>
            <person name="Graham D.E."/>
            <person name="Giannone R.J."/>
            <person name="Gulvik C.A."/>
            <person name="Hettich R.L."/>
            <person name="Klingeman D.M."/>
            <person name="Mahan K.M."/>
            <person name="Parry R.J."/>
            <person name="Spain J.C."/>
        </authorList>
    </citation>
    <scope>NUCLEOTIDE SEQUENCE [LARGE SCALE GENOMIC DNA]</scope>
    <source>
        <strain evidence="5">ATCC 27428</strain>
    </source>
</reference>
<evidence type="ECO:0000259" key="2">
    <source>
        <dbReference type="SMART" id="SM00065"/>
    </source>
</evidence>
<dbReference type="Proteomes" id="UP000235945">
    <property type="component" value="Unassembled WGS sequence"/>
</dbReference>
<dbReference type="InterPro" id="IPR025736">
    <property type="entry name" value="PucR_C-HTH_dom"/>
</dbReference>
<accession>A0A2N8NXQ6</accession>
<dbReference type="OrthoDB" id="8026818at2"/>
<dbReference type="InterPro" id="IPR041522">
    <property type="entry name" value="CdaR_GGDEF"/>
</dbReference>
<dbReference type="EMBL" id="LGUI01000003">
    <property type="protein sequence ID" value="PNE33550.1"/>
    <property type="molecule type" value="Genomic_DNA"/>
</dbReference>
<evidence type="ECO:0000256" key="1">
    <source>
        <dbReference type="ARBA" id="ARBA00006754"/>
    </source>
</evidence>
<evidence type="ECO:0000313" key="6">
    <source>
        <dbReference type="Proteomes" id="UP000528608"/>
    </source>
</evidence>
<dbReference type="SUPFAM" id="SSF55781">
    <property type="entry name" value="GAF domain-like"/>
    <property type="match status" value="1"/>
</dbReference>
<comment type="similarity">
    <text evidence="1">Belongs to the CdaR family.</text>
</comment>
<dbReference type="Gene3D" id="3.30.450.40">
    <property type="match status" value="1"/>
</dbReference>
<gene>
    <name evidence="4" type="ORF">AF335_11870</name>
    <name evidence="3" type="ORF">FHS36_006361</name>
</gene>
<reference evidence="3 6" key="3">
    <citation type="submission" date="2020-08" db="EMBL/GenBank/DDBJ databases">
        <title>Genomic Encyclopedia of Type Strains, Phase III (KMG-III): the genomes of soil and plant-associated and newly described type strains.</title>
        <authorList>
            <person name="Whitman W."/>
        </authorList>
    </citation>
    <scope>NUCLEOTIDE SEQUENCE [LARGE SCALE GENOMIC DNA]</scope>
    <source>
        <strain evidence="3 6">CECT 3259</strain>
    </source>
</reference>
<dbReference type="InterPro" id="IPR042070">
    <property type="entry name" value="PucR_C-HTH_sf"/>
</dbReference>
<dbReference type="Pfam" id="PF13556">
    <property type="entry name" value="HTH_30"/>
    <property type="match status" value="1"/>
</dbReference>
<dbReference type="InterPro" id="IPR003018">
    <property type="entry name" value="GAF"/>
</dbReference>
<dbReference type="Pfam" id="PF17853">
    <property type="entry name" value="GGDEF_2"/>
    <property type="match status" value="1"/>
</dbReference>
<organism evidence="4 5">
    <name type="scientific">Streptomyces eurocidicus</name>
    <name type="common">Streptoverticillium eurocidicus</name>
    <dbReference type="NCBI Taxonomy" id="66423"/>
    <lineage>
        <taxon>Bacteria</taxon>
        <taxon>Bacillati</taxon>
        <taxon>Actinomycetota</taxon>
        <taxon>Actinomycetes</taxon>
        <taxon>Kitasatosporales</taxon>
        <taxon>Streptomycetaceae</taxon>
        <taxon>Streptomyces</taxon>
    </lineage>
</organism>
<dbReference type="PANTHER" id="PTHR33744">
    <property type="entry name" value="CARBOHYDRATE DIACID REGULATOR"/>
    <property type="match status" value="1"/>
</dbReference>
<dbReference type="RefSeq" id="WP_102918328.1">
    <property type="nucleotide sequence ID" value="NZ_JACHJF010000035.1"/>
</dbReference>
<dbReference type="Pfam" id="PF13185">
    <property type="entry name" value="GAF_2"/>
    <property type="match status" value="1"/>
</dbReference>
<sequence>MGNVASQGRATDSSAFAVLELLADEAPIDQFESLVEEARWRGTTGAELAFLEKAKRLGMAIYAQAERRQRKEARLSAFIETARTLANTQDLPELLTTLAKEARRLFEVDLAYVTTFDRTPGLVSVSAFDGHTTVLAPGLTVPDDTALSGGPTPFWTPDYAADERVGHSRAVDGLMKSERVRALMSVPLNDGARPVGTLYVASRCMRYFTAGEVSLMASLGELGGVAIGKARFLERATDVIAELERHKAGARGVRETTNLHGRLMEVVLRGGELPALAREAAAGLGGALRVHGADGAVLATAGEMPAEAGADAVRALVEAAGARPPREPALLDGGLWAAPVLAGSEDLGTLLFSPRHPLGEQDVPLLALVAQTVAAQLLLRAARQETAAGHDRDWLLEDLLAGPARPAGRFRERAARLGVDLGLPHVVVVARPEGEHKDKLDLWASSYARRHNGLKGMHAGSAVLLLPGTDATAAAEQVSRALAPVLDRPVTVCASGPVAAGEDGGGIARAHEEALRCLEAMIALGATGGFASAREHGFLGVLLSDTHDVEGFIRSMIGPLADYDAQRFTEFTPTLAAYFDARGNITQTAERLHVHPNTVARRLDRISELLGTGWQQSERAFEIQLALRLSRIQHLLKKRRPSSSPSGV</sequence>
<evidence type="ECO:0000313" key="4">
    <source>
        <dbReference type="EMBL" id="PNE33550.1"/>
    </source>
</evidence>
<name>A0A2N8NXQ6_STREU</name>
<dbReference type="Proteomes" id="UP000528608">
    <property type="component" value="Unassembled WGS sequence"/>
</dbReference>
<keyword evidence="5" id="KW-1185">Reference proteome</keyword>
<proteinExistence type="inferred from homology"/>
<dbReference type="PANTHER" id="PTHR33744:SF1">
    <property type="entry name" value="DNA-BINDING TRANSCRIPTIONAL ACTIVATOR ADER"/>
    <property type="match status" value="1"/>
</dbReference>
<evidence type="ECO:0000313" key="5">
    <source>
        <dbReference type="Proteomes" id="UP000235945"/>
    </source>
</evidence>
<dbReference type="InterPro" id="IPR029016">
    <property type="entry name" value="GAF-like_dom_sf"/>
</dbReference>
<evidence type="ECO:0000313" key="3">
    <source>
        <dbReference type="EMBL" id="MBB5122887.1"/>
    </source>
</evidence>
<dbReference type="AlphaFoldDB" id="A0A2N8NXQ6"/>
<feature type="domain" description="GAF" evidence="2">
    <location>
        <begin position="90"/>
        <end position="237"/>
    </location>
</feature>
<comment type="caution">
    <text evidence="4">The sequence shown here is derived from an EMBL/GenBank/DDBJ whole genome shotgun (WGS) entry which is preliminary data.</text>
</comment>